<dbReference type="InterPro" id="IPR036388">
    <property type="entry name" value="WH-like_DNA-bd_sf"/>
</dbReference>
<dbReference type="RefSeq" id="WP_073324712.1">
    <property type="nucleotide sequence ID" value="NZ_FQWD01000006.1"/>
</dbReference>
<dbReference type="CDD" id="cd23763">
    <property type="entry name" value="ASKHA_ATPase_ROK"/>
    <property type="match status" value="1"/>
</dbReference>
<dbReference type="STRING" id="634436.SAMN05216361_3770"/>
<evidence type="ECO:0000256" key="1">
    <source>
        <dbReference type="ARBA" id="ARBA00006479"/>
    </source>
</evidence>
<dbReference type="Proteomes" id="UP000184520">
    <property type="component" value="Unassembled WGS sequence"/>
</dbReference>
<reference evidence="3" key="1">
    <citation type="submission" date="2016-11" db="EMBL/GenBank/DDBJ databases">
        <authorList>
            <person name="Varghese N."/>
            <person name="Submissions S."/>
        </authorList>
    </citation>
    <scope>NUCLEOTIDE SEQUENCE [LARGE SCALE GENOMIC DNA]</scope>
    <source>
        <strain evidence="3">CGMCC 1.8995</strain>
    </source>
</reference>
<dbReference type="PANTHER" id="PTHR18964">
    <property type="entry name" value="ROK (REPRESSOR, ORF, KINASE) FAMILY"/>
    <property type="match status" value="1"/>
</dbReference>
<dbReference type="PANTHER" id="PTHR18964:SF149">
    <property type="entry name" value="BIFUNCTIONAL UDP-N-ACETYLGLUCOSAMINE 2-EPIMERASE_N-ACETYLMANNOSAMINE KINASE"/>
    <property type="match status" value="1"/>
</dbReference>
<sequence>MQNNKDNGSQKSEKRAHLALMPDRHFFHTIKQHGPMSRASIAKLTGISRPTISESAQRLVKLGLVNETKRKTQNKQGRAGIIYEINASKGIILALAIDVKQIQLRLTNLALGVIRDQSFTIDPGWDKQDFIKAIIQIVELSLNDQQAPLLAIGVSVATPVNTTTGEIIALPFSQFTVIHEINFKHLLHSHFQCPVTIDNNVNWATLAEKANGIARHESDFVFIYFGEGIGGGVYFDNHLIRGAAGMAGELGHIMIEEGVNLQDYVHKHKLQEALEAGDDLTTHPALIIISRIIASMATIMNPNMFVLGGPLTKYPTFIPAIIALTRPQLFTPTLIVASEAPNFAPLNGVEAGTYDLALAEFGLPAPDDLAIK</sequence>
<dbReference type="InterPro" id="IPR043129">
    <property type="entry name" value="ATPase_NBD"/>
</dbReference>
<gene>
    <name evidence="2" type="ORF">SAMN05216361_3770</name>
</gene>
<dbReference type="GO" id="GO:0006355">
    <property type="term" value="P:regulation of DNA-templated transcription"/>
    <property type="evidence" value="ECO:0007669"/>
    <property type="project" value="UniProtKB-ARBA"/>
</dbReference>
<keyword evidence="2" id="KW-0418">Kinase</keyword>
<dbReference type="Gene3D" id="3.30.420.40">
    <property type="match status" value="2"/>
</dbReference>
<evidence type="ECO:0000313" key="2">
    <source>
        <dbReference type="EMBL" id="SHH09944.1"/>
    </source>
</evidence>
<evidence type="ECO:0000313" key="3">
    <source>
        <dbReference type="Proteomes" id="UP000184520"/>
    </source>
</evidence>
<comment type="similarity">
    <text evidence="1">Belongs to the ROK (NagC/XylR) family.</text>
</comment>
<dbReference type="Gene3D" id="1.10.10.10">
    <property type="entry name" value="Winged helix-like DNA-binding domain superfamily/Winged helix DNA-binding domain"/>
    <property type="match status" value="1"/>
</dbReference>
<dbReference type="SUPFAM" id="SSF53067">
    <property type="entry name" value="Actin-like ATPase domain"/>
    <property type="match status" value="1"/>
</dbReference>
<dbReference type="Pfam" id="PF00480">
    <property type="entry name" value="ROK"/>
    <property type="match status" value="1"/>
</dbReference>
<dbReference type="InterPro" id="IPR011991">
    <property type="entry name" value="ArsR-like_HTH"/>
</dbReference>
<dbReference type="EMBL" id="FQWD01000006">
    <property type="protein sequence ID" value="SHH09944.1"/>
    <property type="molecule type" value="Genomic_DNA"/>
</dbReference>
<dbReference type="CDD" id="cd00090">
    <property type="entry name" value="HTH_ARSR"/>
    <property type="match status" value="1"/>
</dbReference>
<proteinExistence type="inferred from homology"/>
<dbReference type="InterPro" id="IPR000600">
    <property type="entry name" value="ROK"/>
</dbReference>
<keyword evidence="3" id="KW-1185">Reference proteome</keyword>
<name>A0A1M5Q6Z7_9ALTE</name>
<organism evidence="2 3">
    <name type="scientific">Marisediminitalea aggregata</name>
    <dbReference type="NCBI Taxonomy" id="634436"/>
    <lineage>
        <taxon>Bacteria</taxon>
        <taxon>Pseudomonadati</taxon>
        <taxon>Pseudomonadota</taxon>
        <taxon>Gammaproteobacteria</taxon>
        <taxon>Alteromonadales</taxon>
        <taxon>Alteromonadaceae</taxon>
        <taxon>Marisediminitalea</taxon>
    </lineage>
</organism>
<dbReference type="OrthoDB" id="9810372at2"/>
<dbReference type="AlphaFoldDB" id="A0A1M5Q6Z7"/>
<protein>
    <submittedName>
        <fullName evidence="2">Sugar kinase of the NBD/HSP70 family, may contain an N-terminal HTH domain</fullName>
    </submittedName>
</protein>
<dbReference type="SUPFAM" id="SSF46785">
    <property type="entry name" value="Winged helix' DNA-binding domain"/>
    <property type="match status" value="1"/>
</dbReference>
<dbReference type="InterPro" id="IPR036390">
    <property type="entry name" value="WH_DNA-bd_sf"/>
</dbReference>
<dbReference type="GO" id="GO:0016301">
    <property type="term" value="F:kinase activity"/>
    <property type="evidence" value="ECO:0007669"/>
    <property type="project" value="UniProtKB-KW"/>
</dbReference>
<accession>A0A1M5Q6Z7</accession>
<keyword evidence="2" id="KW-0808">Transferase</keyword>